<keyword evidence="11" id="KW-0732">Signal</keyword>
<dbReference type="InterPro" id="IPR037066">
    <property type="entry name" value="Plug_dom_sf"/>
</dbReference>
<reference evidence="14 15" key="1">
    <citation type="journal article" date="2016" name="MBio">
        <title>Lateral Gene Transfer in a Heavy Metal-Contaminated-Groundwater Microbial Community.</title>
        <authorList>
            <person name="Hemme C.L."/>
            <person name="Green S.J."/>
            <person name="Rishishwar L."/>
            <person name="Prakash O."/>
            <person name="Pettenato A."/>
            <person name="Chakraborty R."/>
            <person name="Deutschbauer A.M."/>
            <person name="Van Nostrand J.D."/>
            <person name="Wu L."/>
            <person name="He Z."/>
            <person name="Jordan I.K."/>
            <person name="Hazen T.C."/>
            <person name="Arkin A.P."/>
            <person name="Kostka J.E."/>
            <person name="Zhou J."/>
        </authorList>
    </citation>
    <scope>NUCLEOTIDE SEQUENCE [LARGE SCALE GENOMIC DNA]</scope>
    <source>
        <strain evidence="14 15">FW104-T7</strain>
    </source>
</reference>
<dbReference type="Pfam" id="PF00593">
    <property type="entry name" value="TonB_dep_Rec_b-barrel"/>
    <property type="match status" value="1"/>
</dbReference>
<feature type="domain" description="TonB-dependent receptor-like beta-barrel" evidence="12">
    <location>
        <begin position="400"/>
        <end position="768"/>
    </location>
</feature>
<dbReference type="CDD" id="cd01347">
    <property type="entry name" value="ligand_gated_channel"/>
    <property type="match status" value="1"/>
</dbReference>
<name>A0A154QHW8_9GAMM</name>
<dbReference type="InterPro" id="IPR012910">
    <property type="entry name" value="Plug_dom"/>
</dbReference>
<evidence type="ECO:0000256" key="4">
    <source>
        <dbReference type="ARBA" id="ARBA00022692"/>
    </source>
</evidence>
<evidence type="ECO:0000256" key="6">
    <source>
        <dbReference type="ARBA" id="ARBA00023136"/>
    </source>
</evidence>
<gene>
    <name evidence="14" type="ORF">RHOFW104T7_11820</name>
</gene>
<organism evidence="14 15">
    <name type="scientific">Rhodanobacter thiooxydans</name>
    <dbReference type="NCBI Taxonomy" id="416169"/>
    <lineage>
        <taxon>Bacteria</taxon>
        <taxon>Pseudomonadati</taxon>
        <taxon>Pseudomonadota</taxon>
        <taxon>Gammaproteobacteria</taxon>
        <taxon>Lysobacterales</taxon>
        <taxon>Rhodanobacteraceae</taxon>
        <taxon>Rhodanobacter</taxon>
    </lineage>
</organism>
<evidence type="ECO:0000256" key="11">
    <source>
        <dbReference type="SAM" id="SignalP"/>
    </source>
</evidence>
<dbReference type="GO" id="GO:0009279">
    <property type="term" value="C:cell outer membrane"/>
    <property type="evidence" value="ECO:0007669"/>
    <property type="project" value="UniProtKB-SubCell"/>
</dbReference>
<evidence type="ECO:0000256" key="8">
    <source>
        <dbReference type="PROSITE-ProRule" id="PRU01360"/>
    </source>
</evidence>
<evidence type="ECO:0000313" key="15">
    <source>
        <dbReference type="Proteomes" id="UP000076131"/>
    </source>
</evidence>
<dbReference type="Proteomes" id="UP000076131">
    <property type="component" value="Unassembled WGS sequence"/>
</dbReference>
<evidence type="ECO:0000256" key="7">
    <source>
        <dbReference type="ARBA" id="ARBA00023237"/>
    </source>
</evidence>
<proteinExistence type="inferred from homology"/>
<keyword evidence="2 8" id="KW-0813">Transport</keyword>
<dbReference type="InterPro" id="IPR036942">
    <property type="entry name" value="Beta-barrel_TonB_sf"/>
</dbReference>
<dbReference type="SUPFAM" id="SSF56935">
    <property type="entry name" value="Porins"/>
    <property type="match status" value="1"/>
</dbReference>
<keyword evidence="7 8" id="KW-0998">Cell outer membrane</keyword>
<feature type="region of interest" description="Disordered" evidence="10">
    <location>
        <begin position="29"/>
        <end position="67"/>
    </location>
</feature>
<feature type="chain" id="PRO_5007599903" evidence="11">
    <location>
        <begin position="28"/>
        <end position="806"/>
    </location>
</feature>
<protein>
    <submittedName>
        <fullName evidence="14">TonB-dependent receptor</fullName>
    </submittedName>
</protein>
<dbReference type="PANTHER" id="PTHR47234:SF3">
    <property type="entry name" value="SECRETIN_TONB SHORT N-TERMINAL DOMAIN-CONTAINING PROTEIN"/>
    <property type="match status" value="1"/>
</dbReference>
<evidence type="ECO:0000256" key="10">
    <source>
        <dbReference type="SAM" id="MobiDB-lite"/>
    </source>
</evidence>
<feature type="compositionally biased region" description="Low complexity" evidence="10">
    <location>
        <begin position="57"/>
        <end position="67"/>
    </location>
</feature>
<dbReference type="AlphaFoldDB" id="A0A154QHW8"/>
<evidence type="ECO:0000256" key="9">
    <source>
        <dbReference type="RuleBase" id="RU003357"/>
    </source>
</evidence>
<feature type="domain" description="TonB-dependent receptor plug" evidence="13">
    <location>
        <begin position="80"/>
        <end position="202"/>
    </location>
</feature>
<keyword evidence="15" id="KW-1185">Reference proteome</keyword>
<dbReference type="Gene3D" id="2.170.130.10">
    <property type="entry name" value="TonB-dependent receptor, plug domain"/>
    <property type="match status" value="1"/>
</dbReference>
<accession>A0A154QHW8</accession>
<dbReference type="InterPro" id="IPR000531">
    <property type="entry name" value="Beta-barrel_TonB"/>
</dbReference>
<dbReference type="Pfam" id="PF07715">
    <property type="entry name" value="Plug"/>
    <property type="match status" value="1"/>
</dbReference>
<evidence type="ECO:0000256" key="1">
    <source>
        <dbReference type="ARBA" id="ARBA00004571"/>
    </source>
</evidence>
<keyword evidence="4 8" id="KW-0812">Transmembrane</keyword>
<dbReference type="PANTHER" id="PTHR47234">
    <property type="match status" value="1"/>
</dbReference>
<evidence type="ECO:0000256" key="5">
    <source>
        <dbReference type="ARBA" id="ARBA00023077"/>
    </source>
</evidence>
<evidence type="ECO:0000259" key="13">
    <source>
        <dbReference type="Pfam" id="PF07715"/>
    </source>
</evidence>
<comment type="similarity">
    <text evidence="8 9">Belongs to the TonB-dependent receptor family.</text>
</comment>
<dbReference type="RefSeq" id="WP_008437220.1">
    <property type="nucleotide sequence ID" value="NZ_LVJS01000039.1"/>
</dbReference>
<comment type="subcellular location">
    <subcellularLocation>
        <location evidence="1 8">Cell outer membrane</location>
        <topology evidence="1 8">Multi-pass membrane protein</topology>
    </subcellularLocation>
</comment>
<sequence>MKTRTLRNAISIALLVAASGTCEWAMAQDSTKDTTAQGRAPVAEAPAKTQPKKPADKPAAPAATELQTVTVTGTRIRGGTTPSPVITIGSEQIRQEGFTDLGEVIRSVPQNFGGGQNPGVVVGATAGAGGIANQNITGGSSLNLRGLGPDATLTLLNGRRLSYGGFVQAVDISAIPMEAVDRIEIVPDGASAIYGSDAVGGVGNVILKRDYEGAKVGVRYGGATDGGLATREYTATGGALWSSGGLLATFQDTSTDPIYARQRDYTDYMFDPNTLYPQSKLRSGLISAHQSFGESVEFRLDALRTTRSQDMYPWNSGLAPYYFHVNTKTKTSLVAPTLEISLAGDWTLSMGGSWGRDENIPRLSTVDIASSTPQTFVLNCYCNRARSWEAGAEGPLMAMPGGDARLAVGAGYRKNEYDQHDLLLGVDTTRGEESSRFAYAELGVPLVGSAQGISGIHRLDLTAAVRGEDYSSFGRVATPKVGVIYGPSADFTLKASWGKSFKAPTLLQRFQAKSAVLDPESYYGGSTGGPNAAALELSGGNPDLDAERATTKSISLAFHPESLEGLEAELTWFDVDYTSRVVQPITDYSRAIGNPDYVRFIDYAPTPQATQNAIDSSAAFYNYTGLPYDPNNVVAILYNQYVNIASQRVKGLDLSASNRFDLGAGRLTVRGSATWSDSTQQNSAIQAPYDVAGTLFNPARVNARAGAVWNQGGFSASTFANYRSGVTDRVSGRKTASFTTFDATFRYVTSQSTSALSGIEVALSAQNLLNRAPPSYVVLSPYQPPYDSTNYSAIGRFASLSVSKRW</sequence>
<evidence type="ECO:0000313" key="14">
    <source>
        <dbReference type="EMBL" id="KZC23831.1"/>
    </source>
</evidence>
<evidence type="ECO:0000256" key="3">
    <source>
        <dbReference type="ARBA" id="ARBA00022452"/>
    </source>
</evidence>
<keyword evidence="5 9" id="KW-0798">TonB box</keyword>
<dbReference type="InterPro" id="IPR039426">
    <property type="entry name" value="TonB-dep_rcpt-like"/>
</dbReference>
<keyword evidence="14" id="KW-0675">Receptor</keyword>
<dbReference type="eggNOG" id="COG4771">
    <property type="taxonomic scope" value="Bacteria"/>
</dbReference>
<dbReference type="EMBL" id="LVJS01000039">
    <property type="protein sequence ID" value="KZC23831.1"/>
    <property type="molecule type" value="Genomic_DNA"/>
</dbReference>
<dbReference type="Gene3D" id="2.40.170.20">
    <property type="entry name" value="TonB-dependent receptor, beta-barrel domain"/>
    <property type="match status" value="1"/>
</dbReference>
<keyword evidence="6 8" id="KW-0472">Membrane</keyword>
<comment type="caution">
    <text evidence="14">The sequence shown here is derived from an EMBL/GenBank/DDBJ whole genome shotgun (WGS) entry which is preliminary data.</text>
</comment>
<dbReference type="STRING" id="416169.RHOFW104T7_11820"/>
<dbReference type="PROSITE" id="PS52016">
    <property type="entry name" value="TONB_DEPENDENT_REC_3"/>
    <property type="match status" value="1"/>
</dbReference>
<keyword evidence="3 8" id="KW-1134">Transmembrane beta strand</keyword>
<evidence type="ECO:0000256" key="2">
    <source>
        <dbReference type="ARBA" id="ARBA00022448"/>
    </source>
</evidence>
<feature type="signal peptide" evidence="11">
    <location>
        <begin position="1"/>
        <end position="27"/>
    </location>
</feature>
<evidence type="ECO:0000259" key="12">
    <source>
        <dbReference type="Pfam" id="PF00593"/>
    </source>
</evidence>